<feature type="transmembrane region" description="Helical" evidence="1">
    <location>
        <begin position="63"/>
        <end position="83"/>
    </location>
</feature>
<keyword evidence="3" id="KW-1185">Reference proteome</keyword>
<keyword evidence="1" id="KW-0812">Transmembrane</keyword>
<reference evidence="2 3" key="2">
    <citation type="submission" date="2019-02" db="EMBL/GenBank/DDBJ databases">
        <title>'Lichenibacterium ramalinii' gen. nov. sp. nov., 'Lichenibacterium minor' gen. nov. sp. nov.</title>
        <authorList>
            <person name="Pankratov T."/>
        </authorList>
    </citation>
    <scope>NUCLEOTIDE SEQUENCE [LARGE SCALE GENOMIC DNA]</scope>
    <source>
        <strain evidence="2 3">RmlP001</strain>
    </source>
</reference>
<comment type="caution">
    <text evidence="2">The sequence shown here is derived from an EMBL/GenBank/DDBJ whole genome shotgun (WGS) entry which is preliminary data.</text>
</comment>
<dbReference type="EMBL" id="QYBC01000038">
    <property type="protein sequence ID" value="RYB01484.1"/>
    <property type="molecule type" value="Genomic_DNA"/>
</dbReference>
<dbReference type="AlphaFoldDB" id="A0A4Q2R7L5"/>
<gene>
    <name evidence="2" type="ORF">D3272_25890</name>
</gene>
<organism evidence="2 3">
    <name type="scientific">Lichenibacterium ramalinae</name>
    <dbReference type="NCBI Taxonomy" id="2316527"/>
    <lineage>
        <taxon>Bacteria</taxon>
        <taxon>Pseudomonadati</taxon>
        <taxon>Pseudomonadota</taxon>
        <taxon>Alphaproteobacteria</taxon>
        <taxon>Hyphomicrobiales</taxon>
        <taxon>Lichenihabitantaceae</taxon>
        <taxon>Lichenibacterium</taxon>
    </lineage>
</organism>
<accession>A0A4Q2R7L5</accession>
<reference evidence="2 3" key="1">
    <citation type="submission" date="2018-09" db="EMBL/GenBank/DDBJ databases">
        <authorList>
            <person name="Grouzdev D.S."/>
            <person name="Krutkina M.S."/>
        </authorList>
    </citation>
    <scope>NUCLEOTIDE SEQUENCE [LARGE SCALE GENOMIC DNA]</scope>
    <source>
        <strain evidence="2 3">RmlP001</strain>
    </source>
</reference>
<evidence type="ECO:0008006" key="4">
    <source>
        <dbReference type="Google" id="ProtNLM"/>
    </source>
</evidence>
<keyword evidence="1" id="KW-1133">Transmembrane helix</keyword>
<evidence type="ECO:0000313" key="3">
    <source>
        <dbReference type="Proteomes" id="UP000289411"/>
    </source>
</evidence>
<evidence type="ECO:0000313" key="2">
    <source>
        <dbReference type="EMBL" id="RYB01484.1"/>
    </source>
</evidence>
<evidence type="ECO:0000256" key="1">
    <source>
        <dbReference type="SAM" id="Phobius"/>
    </source>
</evidence>
<dbReference type="OrthoDB" id="8454153at2"/>
<proteinExistence type="predicted"/>
<sequence length="85" mass="9585">MTTMHLEVYEAFRSLDVSEDKAAKAPVVLGKTGDELTTLRADMNTRFNKVDVDLAIIKGDQVLVRWMLGFMLALQVAVLFKLFTH</sequence>
<dbReference type="Proteomes" id="UP000289411">
    <property type="component" value="Unassembled WGS sequence"/>
</dbReference>
<keyword evidence="1" id="KW-0472">Membrane</keyword>
<protein>
    <recommendedName>
        <fullName evidence="4">DUF1640 domain-containing protein</fullName>
    </recommendedName>
</protein>
<name>A0A4Q2R7L5_9HYPH</name>
<dbReference type="RefSeq" id="WP_129222137.1">
    <property type="nucleotide sequence ID" value="NZ_QYBC01000038.1"/>
</dbReference>